<dbReference type="Proteomes" id="UP000219335">
    <property type="component" value="Unassembled WGS sequence"/>
</dbReference>
<gene>
    <name evidence="2" type="ORF">SAMN06297164_1321</name>
</gene>
<reference evidence="2 3" key="1">
    <citation type="submission" date="2017-09" db="EMBL/GenBank/DDBJ databases">
        <authorList>
            <person name="Ehlers B."/>
            <person name="Leendertz F.H."/>
        </authorList>
    </citation>
    <scope>NUCLEOTIDE SEQUENCE [LARGE SCALE GENOMIC DNA]</scope>
    <source>
        <strain evidence="2 3">Nm42</strain>
    </source>
</reference>
<evidence type="ECO:0000256" key="1">
    <source>
        <dbReference type="SAM" id="MobiDB-lite"/>
    </source>
</evidence>
<accession>A0A286A745</accession>
<sequence length="81" mass="8795">MATSKKAKKPSNEESPTLIIKNQKGKSEERKLAEVLLSPTALNAFTAETFIATSERALDLTEKTEKIISGDLSELESTLTA</sequence>
<name>A0A286A745_9PROT</name>
<protein>
    <submittedName>
        <fullName evidence="2">Uncharacterized protein</fullName>
    </submittedName>
</protein>
<organism evidence="2 3">
    <name type="scientific">Nitrosomonas ureae</name>
    <dbReference type="NCBI Taxonomy" id="44577"/>
    <lineage>
        <taxon>Bacteria</taxon>
        <taxon>Pseudomonadati</taxon>
        <taxon>Pseudomonadota</taxon>
        <taxon>Betaproteobacteria</taxon>
        <taxon>Nitrosomonadales</taxon>
        <taxon>Nitrosomonadaceae</taxon>
        <taxon>Nitrosomonas</taxon>
    </lineage>
</organism>
<feature type="region of interest" description="Disordered" evidence="1">
    <location>
        <begin position="1"/>
        <end position="25"/>
    </location>
</feature>
<dbReference type="EMBL" id="OCMU01000001">
    <property type="protein sequence ID" value="SOD17734.1"/>
    <property type="molecule type" value="Genomic_DNA"/>
</dbReference>
<dbReference type="RefSeq" id="WP_097104495.1">
    <property type="nucleotide sequence ID" value="NZ_OCMU01000001.1"/>
</dbReference>
<dbReference type="AlphaFoldDB" id="A0A286A745"/>
<evidence type="ECO:0000313" key="3">
    <source>
        <dbReference type="Proteomes" id="UP000219335"/>
    </source>
</evidence>
<proteinExistence type="predicted"/>
<evidence type="ECO:0000313" key="2">
    <source>
        <dbReference type="EMBL" id="SOD17734.1"/>
    </source>
</evidence>